<feature type="domain" description="Protein kinase" evidence="1">
    <location>
        <begin position="61"/>
        <end position="354"/>
    </location>
</feature>
<protein>
    <recommendedName>
        <fullName evidence="1">Protein kinase domain-containing protein</fullName>
    </recommendedName>
</protein>
<dbReference type="GeneID" id="20216518"/>
<accession>T1G621</accession>
<organism evidence="3 4">
    <name type="scientific">Helobdella robusta</name>
    <name type="common">Californian leech</name>
    <dbReference type="NCBI Taxonomy" id="6412"/>
    <lineage>
        <taxon>Eukaryota</taxon>
        <taxon>Metazoa</taxon>
        <taxon>Spiralia</taxon>
        <taxon>Lophotrochozoa</taxon>
        <taxon>Annelida</taxon>
        <taxon>Clitellata</taxon>
        <taxon>Hirudinea</taxon>
        <taxon>Rhynchobdellida</taxon>
        <taxon>Glossiphoniidae</taxon>
        <taxon>Helobdella</taxon>
    </lineage>
</organism>
<dbReference type="OMA" id="HEYNQSP"/>
<dbReference type="GO" id="GO:0005634">
    <property type="term" value="C:nucleus"/>
    <property type="evidence" value="ECO:0000318"/>
    <property type="project" value="GO_Central"/>
</dbReference>
<dbReference type="InterPro" id="IPR050235">
    <property type="entry name" value="CK1_Ser-Thr_kinase"/>
</dbReference>
<dbReference type="SMART" id="SM00220">
    <property type="entry name" value="S_TKc"/>
    <property type="match status" value="1"/>
</dbReference>
<dbReference type="GO" id="GO:0090263">
    <property type="term" value="P:positive regulation of canonical Wnt signaling pathway"/>
    <property type="evidence" value="ECO:0000318"/>
    <property type="project" value="GO_Central"/>
</dbReference>
<dbReference type="STRING" id="6412.T1G621"/>
<evidence type="ECO:0000313" key="4">
    <source>
        <dbReference type="Proteomes" id="UP000015101"/>
    </source>
</evidence>
<dbReference type="HOGENOM" id="CLU_019279_2_7_1"/>
<keyword evidence="4" id="KW-1185">Reference proteome</keyword>
<dbReference type="EMBL" id="KB097417">
    <property type="protein sequence ID" value="ESN97151.1"/>
    <property type="molecule type" value="Genomic_DNA"/>
</dbReference>
<reference evidence="4" key="1">
    <citation type="submission" date="2012-12" db="EMBL/GenBank/DDBJ databases">
        <authorList>
            <person name="Hellsten U."/>
            <person name="Grimwood J."/>
            <person name="Chapman J.A."/>
            <person name="Shapiro H."/>
            <person name="Aerts A."/>
            <person name="Otillar R.P."/>
            <person name="Terry A.Y."/>
            <person name="Boore J.L."/>
            <person name="Simakov O."/>
            <person name="Marletaz F."/>
            <person name="Cho S.-J."/>
            <person name="Edsinger-Gonzales E."/>
            <person name="Havlak P."/>
            <person name="Kuo D.-H."/>
            <person name="Larsson T."/>
            <person name="Lv J."/>
            <person name="Arendt D."/>
            <person name="Savage R."/>
            <person name="Osoegawa K."/>
            <person name="de Jong P."/>
            <person name="Lindberg D.R."/>
            <person name="Seaver E.C."/>
            <person name="Weisblat D.A."/>
            <person name="Putnam N.H."/>
            <person name="Grigoriev I.V."/>
            <person name="Rokhsar D.S."/>
        </authorList>
    </citation>
    <scope>NUCLEOTIDE SEQUENCE</scope>
</reference>
<dbReference type="InterPro" id="IPR000719">
    <property type="entry name" value="Prot_kinase_dom"/>
</dbReference>
<evidence type="ECO:0000259" key="1">
    <source>
        <dbReference type="PROSITE" id="PS50011"/>
    </source>
</evidence>
<dbReference type="PANTHER" id="PTHR11909">
    <property type="entry name" value="CASEIN KINASE-RELATED"/>
    <property type="match status" value="1"/>
</dbReference>
<evidence type="ECO:0000313" key="3">
    <source>
        <dbReference type="EnsemblMetazoa" id="HelroP85712"/>
    </source>
</evidence>
<dbReference type="OrthoDB" id="5800476at2759"/>
<dbReference type="KEGG" id="hro:HELRODRAFT_85712"/>
<dbReference type="Gene3D" id="1.10.510.10">
    <property type="entry name" value="Transferase(Phosphotransferase) domain 1"/>
    <property type="match status" value="1"/>
</dbReference>
<dbReference type="RefSeq" id="XP_009024635.1">
    <property type="nucleotide sequence ID" value="XM_009026387.1"/>
</dbReference>
<dbReference type="EnsemblMetazoa" id="HelroT85712">
    <property type="protein sequence ID" value="HelroP85712"/>
    <property type="gene ID" value="HelroG85712"/>
</dbReference>
<dbReference type="eggNOG" id="KOG1165">
    <property type="taxonomic scope" value="Eukaryota"/>
</dbReference>
<sequence length="359" mass="41216">MATLTVPTEGISGDSNYTGTSIHEYNQSPAPHADPRLEKAKLKGKLDNQEEIFVGEIHSKAKLLERIAGGSFGEVYLGEMVHNKLKVAVKLEPQKTWIQPTLMNEGKVYRKMGSDVDRVPVLYWFGYYGPNDLYAAMIMDLLGTSLYQTWVECNQEFSQKTMLMIVDETLTCLENIHSRNCIHRDISPNNFAISSNINKPGDREKISIFDFGHAQVVSAQPQFTFGSRRPTLQVASTGKIAGTPRFASIFNHLGHPPSYRDDMESLGFVWIYLIKGRLPWQGLKVDLTDCRLSQIGKRKMETPLEVLCDRIPQEFVVYFEYVRRLGYLQRPDYEEIRKMFRRLGHSKGVEYDWLFDWNT</sequence>
<name>T1G621_HELRO</name>
<dbReference type="SUPFAM" id="SSF56112">
    <property type="entry name" value="Protein kinase-like (PK-like)"/>
    <property type="match status" value="1"/>
</dbReference>
<reference evidence="2 4" key="2">
    <citation type="journal article" date="2013" name="Nature">
        <title>Insights into bilaterian evolution from three spiralian genomes.</title>
        <authorList>
            <person name="Simakov O."/>
            <person name="Marletaz F."/>
            <person name="Cho S.J."/>
            <person name="Edsinger-Gonzales E."/>
            <person name="Havlak P."/>
            <person name="Hellsten U."/>
            <person name="Kuo D.H."/>
            <person name="Larsson T."/>
            <person name="Lv J."/>
            <person name="Arendt D."/>
            <person name="Savage R."/>
            <person name="Osoegawa K."/>
            <person name="de Jong P."/>
            <person name="Grimwood J."/>
            <person name="Chapman J.A."/>
            <person name="Shapiro H."/>
            <person name="Aerts A."/>
            <person name="Otillar R.P."/>
            <person name="Terry A.Y."/>
            <person name="Boore J.L."/>
            <person name="Grigoriev I.V."/>
            <person name="Lindberg D.R."/>
            <person name="Seaver E.C."/>
            <person name="Weisblat D.A."/>
            <person name="Putnam N.H."/>
            <person name="Rokhsar D.S."/>
        </authorList>
    </citation>
    <scope>NUCLEOTIDE SEQUENCE</scope>
</reference>
<gene>
    <name evidence="3" type="primary">20216518</name>
    <name evidence="2" type="ORF">HELRODRAFT_85712</name>
</gene>
<dbReference type="PROSITE" id="PS50011">
    <property type="entry name" value="PROTEIN_KINASE_DOM"/>
    <property type="match status" value="1"/>
</dbReference>
<dbReference type="EMBL" id="AMQM01006350">
    <property type="status" value="NOT_ANNOTATED_CDS"/>
    <property type="molecule type" value="Genomic_DNA"/>
</dbReference>
<dbReference type="GO" id="GO:0032436">
    <property type="term" value="P:positive regulation of proteasomal ubiquitin-dependent protein catabolic process"/>
    <property type="evidence" value="ECO:0000318"/>
    <property type="project" value="GO_Central"/>
</dbReference>
<dbReference type="GO" id="GO:0005737">
    <property type="term" value="C:cytoplasm"/>
    <property type="evidence" value="ECO:0000318"/>
    <property type="project" value="GO_Central"/>
</dbReference>
<dbReference type="GO" id="GO:0005524">
    <property type="term" value="F:ATP binding"/>
    <property type="evidence" value="ECO:0007669"/>
    <property type="project" value="InterPro"/>
</dbReference>
<dbReference type="Proteomes" id="UP000015101">
    <property type="component" value="Unassembled WGS sequence"/>
</dbReference>
<proteinExistence type="predicted"/>
<dbReference type="InParanoid" id="T1G621"/>
<evidence type="ECO:0000313" key="2">
    <source>
        <dbReference type="EMBL" id="ESN97151.1"/>
    </source>
</evidence>
<dbReference type="GO" id="GO:0006897">
    <property type="term" value="P:endocytosis"/>
    <property type="evidence" value="ECO:0000318"/>
    <property type="project" value="GO_Central"/>
</dbReference>
<dbReference type="Pfam" id="PF00069">
    <property type="entry name" value="Pkinase"/>
    <property type="match status" value="1"/>
</dbReference>
<dbReference type="GO" id="GO:0007165">
    <property type="term" value="P:signal transduction"/>
    <property type="evidence" value="ECO:0000318"/>
    <property type="project" value="GO_Central"/>
</dbReference>
<dbReference type="GO" id="GO:0004674">
    <property type="term" value="F:protein serine/threonine kinase activity"/>
    <property type="evidence" value="ECO:0000318"/>
    <property type="project" value="GO_Central"/>
</dbReference>
<dbReference type="InterPro" id="IPR011009">
    <property type="entry name" value="Kinase-like_dom_sf"/>
</dbReference>
<dbReference type="CTD" id="20216518"/>
<dbReference type="FunFam" id="1.10.510.10:FF:001910">
    <property type="entry name" value="Uncharacterized protein"/>
    <property type="match status" value="1"/>
</dbReference>
<reference evidence="3" key="3">
    <citation type="submission" date="2015-06" db="UniProtKB">
        <authorList>
            <consortium name="EnsemblMetazoa"/>
        </authorList>
    </citation>
    <scope>IDENTIFICATION</scope>
</reference>
<dbReference type="AlphaFoldDB" id="T1G621"/>